<dbReference type="Pfam" id="PF01663">
    <property type="entry name" value="Phosphodiest"/>
    <property type="match status" value="2"/>
</dbReference>
<sequence>MLPRWTVYPAVAILAVTVSPAIPKRLAPVEAPAAAVASAAVAPAAVPAVKAKHPRLVVLGIDGMDPDLLAEVIERFPERTKNFQWLVNQADGIHSLGTSLPPQSPVAWSDFITGRDPGGHGIYDFIHRDYVTRGALGSTTRPGAGSFFGLIPGSEESNRSGKSFWQVLAEHGVPADVWRMPANFPVEESKGLSFPGMMTPAIDSAYGQATLYTTDPFAASSLDYSKIVDDADFAERGGVIRTFVLGPDADIDGRKAPARAPMKIYVDREAGACAIEIGTQTIVVEPGQWTDFMEVEFTVSDMAPGWLDWLPGVDDPIGGVVRFYLRSMEPEVELYASPVNIDPRNPAMDVSQPSSASADLADAIGTYYTQGMAEDVNALKEHLLTDAEFLEQCKLVYTERRAMFEHALDRYEDKQDGGLLFFYYSTVDLMSHMLWRHFQADHPNHDAQLAEESTASWSGRPGSLWKDIIYDVYLTMDPVLGRIRERMERSPEPWTLVVMSDHGFAPYTRKFSINTWLLENGYLVPKEPVWAKADEAQLEALQAQGLADDEGYVLGEDGQRVQLTDGRELPKSDPAYSARVITAHVDWSKTRAYGMGFNGLYLNLAGRELDDPHTDEDESGIVTADQRRALLEQIKAELEAIVDPETGERVILHADIAEDAYANSERLAEAPDLLVGFNVGYCNSDPASIGYIPHDILADNLGGTFNGSHLMAPEVVSGILLSNARVAPGDHNLRDLTVEVLGFYGIEPIEGMGGHRVLAGPAN</sequence>
<dbReference type="InterPro" id="IPR017850">
    <property type="entry name" value="Alkaline_phosphatase_core_sf"/>
</dbReference>
<protein>
    <submittedName>
        <fullName evidence="1">Type I phosphodiesterase / nucleotide pyrophosphatase</fullName>
    </submittedName>
</protein>
<keyword evidence="2" id="KW-1185">Reference proteome</keyword>
<organism evidence="1 2">
    <name type="scientific">Engelhardtia mirabilis</name>
    <dbReference type="NCBI Taxonomy" id="2528011"/>
    <lineage>
        <taxon>Bacteria</taxon>
        <taxon>Pseudomonadati</taxon>
        <taxon>Planctomycetota</taxon>
        <taxon>Planctomycetia</taxon>
        <taxon>Planctomycetia incertae sedis</taxon>
        <taxon>Engelhardtia</taxon>
    </lineage>
</organism>
<dbReference type="InterPro" id="IPR002591">
    <property type="entry name" value="Phosphodiest/P_Trfase"/>
</dbReference>
<proteinExistence type="predicted"/>
<gene>
    <name evidence="1" type="ORF">Pla133_09040</name>
</gene>
<evidence type="ECO:0000313" key="2">
    <source>
        <dbReference type="Proteomes" id="UP000316921"/>
    </source>
</evidence>
<dbReference type="Proteomes" id="UP000316921">
    <property type="component" value="Chromosome"/>
</dbReference>
<dbReference type="RefSeq" id="WP_145062845.1">
    <property type="nucleotide sequence ID" value="NZ_CP036287.1"/>
</dbReference>
<name>A0A518BFT9_9BACT</name>
<reference evidence="1 2" key="1">
    <citation type="submission" date="2019-02" db="EMBL/GenBank/DDBJ databases">
        <title>Deep-cultivation of Planctomycetes and their phenomic and genomic characterization uncovers novel biology.</title>
        <authorList>
            <person name="Wiegand S."/>
            <person name="Jogler M."/>
            <person name="Boedeker C."/>
            <person name="Pinto D."/>
            <person name="Vollmers J."/>
            <person name="Rivas-Marin E."/>
            <person name="Kohn T."/>
            <person name="Peeters S.H."/>
            <person name="Heuer A."/>
            <person name="Rast P."/>
            <person name="Oberbeckmann S."/>
            <person name="Bunk B."/>
            <person name="Jeske O."/>
            <person name="Meyerdierks A."/>
            <person name="Storesund J.E."/>
            <person name="Kallscheuer N."/>
            <person name="Luecker S."/>
            <person name="Lage O.M."/>
            <person name="Pohl T."/>
            <person name="Merkel B.J."/>
            <person name="Hornburger P."/>
            <person name="Mueller R.-W."/>
            <person name="Bruemmer F."/>
            <person name="Labrenz M."/>
            <person name="Spormann A.M."/>
            <person name="Op den Camp H."/>
            <person name="Overmann J."/>
            <person name="Amann R."/>
            <person name="Jetten M.S.M."/>
            <person name="Mascher T."/>
            <person name="Medema M.H."/>
            <person name="Devos D.P."/>
            <person name="Kaster A.-K."/>
            <person name="Ovreas L."/>
            <person name="Rohde M."/>
            <person name="Galperin M.Y."/>
            <person name="Jogler C."/>
        </authorList>
    </citation>
    <scope>NUCLEOTIDE SEQUENCE [LARGE SCALE GENOMIC DNA]</scope>
    <source>
        <strain evidence="1 2">Pla133</strain>
    </source>
</reference>
<dbReference type="Gene3D" id="3.40.720.10">
    <property type="entry name" value="Alkaline Phosphatase, subunit A"/>
    <property type="match status" value="2"/>
</dbReference>
<dbReference type="SUPFAM" id="SSF53649">
    <property type="entry name" value="Alkaline phosphatase-like"/>
    <property type="match status" value="1"/>
</dbReference>
<accession>A0A518BFT9</accession>
<dbReference type="AlphaFoldDB" id="A0A518BFT9"/>
<dbReference type="EMBL" id="CP036287">
    <property type="protein sequence ID" value="QDU65838.1"/>
    <property type="molecule type" value="Genomic_DNA"/>
</dbReference>
<dbReference type="KEGG" id="pbap:Pla133_09040"/>
<evidence type="ECO:0000313" key="1">
    <source>
        <dbReference type="EMBL" id="QDU65838.1"/>
    </source>
</evidence>